<dbReference type="PANTHER" id="PTHR24039:SF28">
    <property type="entry name" value="EGF-LIKE DOMAIN-CONTAINING PROTEIN"/>
    <property type="match status" value="1"/>
</dbReference>
<evidence type="ECO:0000256" key="3">
    <source>
        <dbReference type="ARBA" id="ARBA00022737"/>
    </source>
</evidence>
<dbReference type="PROSITE" id="PS51034">
    <property type="entry name" value="ZP_2"/>
    <property type="match status" value="1"/>
</dbReference>
<dbReference type="STRING" id="131310.A0A0N4ZRE1"/>
<keyword evidence="2" id="KW-0732">Signal</keyword>
<dbReference type="AlphaFoldDB" id="A0A0N4ZRE1"/>
<evidence type="ECO:0000256" key="2">
    <source>
        <dbReference type="ARBA" id="ARBA00022729"/>
    </source>
</evidence>
<evidence type="ECO:0000259" key="8">
    <source>
        <dbReference type="PROSITE" id="PS50026"/>
    </source>
</evidence>
<protein>
    <submittedName>
        <fullName evidence="11">EGF-like domain-containing protein</fullName>
    </submittedName>
</protein>
<evidence type="ECO:0000256" key="7">
    <source>
        <dbReference type="PROSITE-ProRule" id="PRU00076"/>
    </source>
</evidence>
<dbReference type="InterPro" id="IPR000742">
    <property type="entry name" value="EGF"/>
</dbReference>
<keyword evidence="5" id="KW-1015">Disulfide bond</keyword>
<reference evidence="11" key="1">
    <citation type="submission" date="2017-02" db="UniProtKB">
        <authorList>
            <consortium name="WormBaseParasite"/>
        </authorList>
    </citation>
    <scope>IDENTIFICATION</scope>
</reference>
<dbReference type="PROSITE" id="PS50026">
    <property type="entry name" value="EGF_3"/>
    <property type="match status" value="2"/>
</dbReference>
<evidence type="ECO:0000256" key="5">
    <source>
        <dbReference type="ARBA" id="ARBA00023157"/>
    </source>
</evidence>
<keyword evidence="10" id="KW-1185">Reference proteome</keyword>
<dbReference type="Proteomes" id="UP000038045">
    <property type="component" value="Unplaced"/>
</dbReference>
<feature type="domain" description="EGF-like" evidence="8">
    <location>
        <begin position="154"/>
        <end position="196"/>
    </location>
</feature>
<dbReference type="PROSITE" id="PS01187">
    <property type="entry name" value="EGF_CA"/>
    <property type="match status" value="2"/>
</dbReference>
<comment type="caution">
    <text evidence="7">Lacks conserved residue(s) required for the propagation of feature annotation.</text>
</comment>
<keyword evidence="4" id="KW-0106">Calcium</keyword>
<evidence type="ECO:0000256" key="1">
    <source>
        <dbReference type="ARBA" id="ARBA00022536"/>
    </source>
</evidence>
<dbReference type="SMART" id="SM00181">
    <property type="entry name" value="EGF"/>
    <property type="match status" value="3"/>
</dbReference>
<evidence type="ECO:0000313" key="10">
    <source>
        <dbReference type="Proteomes" id="UP000038045"/>
    </source>
</evidence>
<dbReference type="PANTHER" id="PTHR24039">
    <property type="entry name" value="FIBRILLIN-RELATED"/>
    <property type="match status" value="1"/>
</dbReference>
<keyword evidence="6" id="KW-0325">Glycoprotein</keyword>
<dbReference type="Pfam" id="PF07645">
    <property type="entry name" value="EGF_CA"/>
    <property type="match status" value="2"/>
</dbReference>
<dbReference type="CDD" id="cd00054">
    <property type="entry name" value="EGF_CA"/>
    <property type="match status" value="1"/>
</dbReference>
<feature type="domain" description="EGF-like" evidence="8">
    <location>
        <begin position="70"/>
        <end position="112"/>
    </location>
</feature>
<dbReference type="InterPro" id="IPR009030">
    <property type="entry name" value="Growth_fac_rcpt_cys_sf"/>
</dbReference>
<evidence type="ECO:0000259" key="9">
    <source>
        <dbReference type="PROSITE" id="PS51034"/>
    </source>
</evidence>
<accession>A0A0N4ZRE1</accession>
<proteinExistence type="predicted"/>
<dbReference type="WBParaSite" id="PTRK_0001107600.1">
    <property type="protein sequence ID" value="PTRK_0001107600.1"/>
    <property type="gene ID" value="PTRK_0001107600"/>
</dbReference>
<dbReference type="InterPro" id="IPR001507">
    <property type="entry name" value="ZP_dom"/>
</dbReference>
<dbReference type="InterPro" id="IPR049883">
    <property type="entry name" value="NOTCH1_EGF-like"/>
</dbReference>
<name>A0A0N4ZRE1_PARTI</name>
<organism evidence="10 11">
    <name type="scientific">Parastrongyloides trichosuri</name>
    <name type="common">Possum-specific nematode worm</name>
    <dbReference type="NCBI Taxonomy" id="131310"/>
    <lineage>
        <taxon>Eukaryota</taxon>
        <taxon>Metazoa</taxon>
        <taxon>Ecdysozoa</taxon>
        <taxon>Nematoda</taxon>
        <taxon>Chromadorea</taxon>
        <taxon>Rhabditida</taxon>
        <taxon>Tylenchina</taxon>
        <taxon>Panagrolaimomorpha</taxon>
        <taxon>Strongyloidoidea</taxon>
        <taxon>Strongyloididae</taxon>
        <taxon>Parastrongyloides</taxon>
    </lineage>
</organism>
<dbReference type="InterPro" id="IPR001881">
    <property type="entry name" value="EGF-like_Ca-bd_dom"/>
</dbReference>
<sequence>MLAKLLPNIGSEIKNIDEFVIEKYELSSEEFTCNDQLKCHTNLEFCNTTINKCECIKGFKRHLGTKKCVDINECIDFANEICKFPNSHCENILGAYNCRCNYGYFGDGINCIKEKNDTILNEQDVKGYSKSIYLNKVKCPNGYFINPLTNRCEDIDECEVYKNRICNYKNSQCQNVPGTYICICKHGFVGNGIDCTPAYLLNFLKQENNNVLNKNVIKKCSNPDDNICDQETEICVEDCGVLKCICKKGYIRENKLCIIPPIKVKLNTKCTENNITMYIPYKDIPNKGFIFVEGMAGKRECSTYYNLDNIKTEESSIEKAIYFDFSFLVNDCISHLNSLQNDNQRKLLGNVIVHDYNILKNFKNTKFEIECTNEKLL</sequence>
<dbReference type="InterPro" id="IPR000152">
    <property type="entry name" value="EGF-type_Asp/Asn_hydroxyl_site"/>
</dbReference>
<dbReference type="PROSITE" id="PS01186">
    <property type="entry name" value="EGF_2"/>
    <property type="match status" value="2"/>
</dbReference>
<dbReference type="PROSITE" id="PS00010">
    <property type="entry name" value="ASX_HYDROXYL"/>
    <property type="match status" value="2"/>
</dbReference>
<feature type="domain" description="ZP" evidence="9">
    <location>
        <begin position="269"/>
        <end position="377"/>
    </location>
</feature>
<dbReference type="SMART" id="SM00179">
    <property type="entry name" value="EGF_CA"/>
    <property type="match status" value="2"/>
</dbReference>
<keyword evidence="1 7" id="KW-0245">EGF-like domain</keyword>
<evidence type="ECO:0000313" key="11">
    <source>
        <dbReference type="WBParaSite" id="PTRK_0001107600.1"/>
    </source>
</evidence>
<evidence type="ECO:0000256" key="4">
    <source>
        <dbReference type="ARBA" id="ARBA00022837"/>
    </source>
</evidence>
<dbReference type="SUPFAM" id="SSF57184">
    <property type="entry name" value="Growth factor receptor domain"/>
    <property type="match status" value="1"/>
</dbReference>
<dbReference type="FunFam" id="2.10.25.10:FF:000038">
    <property type="entry name" value="Fibrillin 2"/>
    <property type="match status" value="2"/>
</dbReference>
<dbReference type="Gene3D" id="2.10.25.10">
    <property type="entry name" value="Laminin"/>
    <property type="match status" value="2"/>
</dbReference>
<evidence type="ECO:0000256" key="6">
    <source>
        <dbReference type="ARBA" id="ARBA00023180"/>
    </source>
</evidence>
<keyword evidence="3" id="KW-0677">Repeat</keyword>
<dbReference type="GO" id="GO:0005509">
    <property type="term" value="F:calcium ion binding"/>
    <property type="evidence" value="ECO:0007669"/>
    <property type="project" value="InterPro"/>
</dbReference>
<dbReference type="InterPro" id="IPR018097">
    <property type="entry name" value="EGF_Ca-bd_CS"/>
</dbReference>